<proteinExistence type="inferred from homology"/>
<accession>A0A0L0H987</accession>
<comment type="similarity">
    <text evidence="9">Belongs to the DHHC palmitoyltransferase family. ERF2/ZDHHC9 subfamily.</text>
</comment>
<evidence type="ECO:0000256" key="3">
    <source>
        <dbReference type="ARBA" id="ARBA00022692"/>
    </source>
</evidence>
<feature type="region of interest" description="Disordered" evidence="12">
    <location>
        <begin position="125"/>
        <end position="154"/>
    </location>
</feature>
<keyword evidence="5 11" id="KW-0472">Membrane</keyword>
<feature type="transmembrane region" description="Helical" evidence="11">
    <location>
        <begin position="65"/>
        <end position="85"/>
    </location>
</feature>
<dbReference type="GeneID" id="27690638"/>
<evidence type="ECO:0000256" key="5">
    <source>
        <dbReference type="ARBA" id="ARBA00023136"/>
    </source>
</evidence>
<dbReference type="EMBL" id="KQ257464">
    <property type="protein sequence ID" value="KNC97509.1"/>
    <property type="molecule type" value="Genomic_DNA"/>
</dbReference>
<dbReference type="InterPro" id="IPR039859">
    <property type="entry name" value="PFA4/ZDH16/20/ERF2-like"/>
</dbReference>
<keyword evidence="7" id="KW-0449">Lipoprotein</keyword>
<dbReference type="FunCoup" id="A0A0L0H987">
    <property type="interactions" value="212"/>
</dbReference>
<dbReference type="PANTHER" id="PTHR22883:SF43">
    <property type="entry name" value="PALMITOYLTRANSFERASE APP"/>
    <property type="match status" value="1"/>
</dbReference>
<keyword evidence="6" id="KW-0564">Palmitate</keyword>
<name>A0A0L0H987_SPIPD</name>
<comment type="subcellular location">
    <subcellularLocation>
        <location evidence="1">Endomembrane system</location>
        <topology evidence="1">Multi-pass membrane protein</topology>
    </subcellularLocation>
</comment>
<dbReference type="RefSeq" id="XP_016605549.1">
    <property type="nucleotide sequence ID" value="XM_016755587.1"/>
</dbReference>
<dbReference type="GO" id="GO:0005794">
    <property type="term" value="C:Golgi apparatus"/>
    <property type="evidence" value="ECO:0007669"/>
    <property type="project" value="TreeGrafter"/>
</dbReference>
<keyword evidence="3 11" id="KW-0812">Transmembrane</keyword>
<dbReference type="InParanoid" id="A0A0L0H987"/>
<evidence type="ECO:0000256" key="10">
    <source>
        <dbReference type="ARBA" id="ARBA00048048"/>
    </source>
</evidence>
<evidence type="ECO:0000256" key="7">
    <source>
        <dbReference type="ARBA" id="ARBA00023288"/>
    </source>
</evidence>
<evidence type="ECO:0000256" key="6">
    <source>
        <dbReference type="ARBA" id="ARBA00023139"/>
    </source>
</evidence>
<reference evidence="14 15" key="1">
    <citation type="submission" date="2009-08" db="EMBL/GenBank/DDBJ databases">
        <title>The Genome Sequence of Spizellomyces punctatus strain DAOM BR117.</title>
        <authorList>
            <consortium name="The Broad Institute Genome Sequencing Platform"/>
            <person name="Russ C."/>
            <person name="Cuomo C."/>
            <person name="Shea T."/>
            <person name="Young S.K."/>
            <person name="Zeng Q."/>
            <person name="Koehrsen M."/>
            <person name="Haas B."/>
            <person name="Borodovsky M."/>
            <person name="Guigo R."/>
            <person name="Alvarado L."/>
            <person name="Berlin A."/>
            <person name="Bochicchio J."/>
            <person name="Borenstein D."/>
            <person name="Chapman S."/>
            <person name="Chen Z."/>
            <person name="Engels R."/>
            <person name="Freedman E."/>
            <person name="Gellesch M."/>
            <person name="Goldberg J."/>
            <person name="Griggs A."/>
            <person name="Gujja S."/>
            <person name="Heiman D."/>
            <person name="Hepburn T."/>
            <person name="Howarth C."/>
            <person name="Jen D."/>
            <person name="Larson L."/>
            <person name="Lewis B."/>
            <person name="Mehta T."/>
            <person name="Park D."/>
            <person name="Pearson M."/>
            <person name="Roberts A."/>
            <person name="Saif S."/>
            <person name="Shenoy N."/>
            <person name="Sisk P."/>
            <person name="Stolte C."/>
            <person name="Sykes S."/>
            <person name="Thomson T."/>
            <person name="Walk T."/>
            <person name="White J."/>
            <person name="Yandava C."/>
            <person name="Burger G."/>
            <person name="Gray M.W."/>
            <person name="Holland P.W.H."/>
            <person name="King N."/>
            <person name="Lang F.B.F."/>
            <person name="Roger A.J."/>
            <person name="Ruiz-Trillo I."/>
            <person name="Lander E."/>
            <person name="Nusbaum C."/>
        </authorList>
    </citation>
    <scope>NUCLEOTIDE SEQUENCE [LARGE SCALE GENOMIC DNA]</scope>
    <source>
        <strain evidence="14 15">DAOM BR117</strain>
    </source>
</reference>
<feature type="domain" description="Palmitoyltransferase DHHC" evidence="13">
    <location>
        <begin position="210"/>
        <end position="345"/>
    </location>
</feature>
<protein>
    <recommendedName>
        <fullName evidence="11">Palmitoyltransferase</fullName>
        <ecNumber evidence="11">2.3.1.225</ecNumber>
    </recommendedName>
</protein>
<dbReference type="Proteomes" id="UP000053201">
    <property type="component" value="Unassembled WGS sequence"/>
</dbReference>
<evidence type="ECO:0000256" key="9">
    <source>
        <dbReference type="ARBA" id="ARBA00023463"/>
    </source>
</evidence>
<sequence>MASVGGQNTPSLGVPIDRAESPSDTIRTVRNQDSKTRLATVSDTTTNKRRKWNWTKFFTGKDRGIFFVGLVLITLPCVLFSVFVIPQFSQGSAAVIAVFVWIWAVTKASMFRTSFSDPGYLPKNLEPEPQVTADSTGAFEPHPPAPSHTYQPTNIGQSSVSYPPGSLPQPQTSSTSLPRSYPFITPSNAAQRTAIYSPEPRIVQIGHTSMTLKYCTTCHVWRPARASHCSSCDRCVNNHDHHCPWMANCVGKRNYRYFYSFLCSCSALALYIFAFSLAGLLKTSRDGTRSDNSEEGGFLWAIRREPVNLVLMVYCFLIGWSVVGMSCYHTFISCNGVTTHEQLKQHVHEQTMLHGRSSRGNEEPSLYPFSRGSGWKNWSWLLCRTAEPSYDAMDLESSQVHRLSIHPEPVTSSDTHAHT</sequence>
<dbReference type="InterPro" id="IPR001594">
    <property type="entry name" value="Palmitoyltrfase_DHHC"/>
</dbReference>
<evidence type="ECO:0000313" key="15">
    <source>
        <dbReference type="Proteomes" id="UP000053201"/>
    </source>
</evidence>
<evidence type="ECO:0000256" key="1">
    <source>
        <dbReference type="ARBA" id="ARBA00004127"/>
    </source>
</evidence>
<dbReference type="GO" id="GO:0006612">
    <property type="term" value="P:protein targeting to membrane"/>
    <property type="evidence" value="ECO:0007669"/>
    <property type="project" value="TreeGrafter"/>
</dbReference>
<dbReference type="PROSITE" id="PS50216">
    <property type="entry name" value="DHHC"/>
    <property type="match status" value="1"/>
</dbReference>
<feature type="transmembrane region" description="Helical" evidence="11">
    <location>
        <begin position="257"/>
        <end position="281"/>
    </location>
</feature>
<comment type="catalytic activity">
    <reaction evidence="10 11">
        <text>L-cysteinyl-[protein] + hexadecanoyl-CoA = S-hexadecanoyl-L-cysteinyl-[protein] + CoA</text>
        <dbReference type="Rhea" id="RHEA:36683"/>
        <dbReference type="Rhea" id="RHEA-COMP:10131"/>
        <dbReference type="Rhea" id="RHEA-COMP:11032"/>
        <dbReference type="ChEBI" id="CHEBI:29950"/>
        <dbReference type="ChEBI" id="CHEBI:57287"/>
        <dbReference type="ChEBI" id="CHEBI:57379"/>
        <dbReference type="ChEBI" id="CHEBI:74151"/>
        <dbReference type="EC" id="2.3.1.225"/>
    </reaction>
</comment>
<feature type="transmembrane region" description="Helical" evidence="11">
    <location>
        <begin position="91"/>
        <end position="110"/>
    </location>
</feature>
<evidence type="ECO:0000259" key="13">
    <source>
        <dbReference type="Pfam" id="PF01529"/>
    </source>
</evidence>
<dbReference type="GO" id="GO:0005783">
    <property type="term" value="C:endoplasmic reticulum"/>
    <property type="evidence" value="ECO:0007669"/>
    <property type="project" value="TreeGrafter"/>
</dbReference>
<dbReference type="OrthoDB" id="9909019at2759"/>
<evidence type="ECO:0000256" key="8">
    <source>
        <dbReference type="ARBA" id="ARBA00023315"/>
    </source>
</evidence>
<dbReference type="Pfam" id="PF01529">
    <property type="entry name" value="DHHC"/>
    <property type="match status" value="1"/>
</dbReference>
<keyword evidence="15" id="KW-1185">Reference proteome</keyword>
<evidence type="ECO:0000256" key="12">
    <source>
        <dbReference type="SAM" id="MobiDB-lite"/>
    </source>
</evidence>
<keyword evidence="2 11" id="KW-0808">Transferase</keyword>
<evidence type="ECO:0000256" key="11">
    <source>
        <dbReference type="RuleBase" id="RU079119"/>
    </source>
</evidence>
<feature type="region of interest" description="Disordered" evidence="12">
    <location>
        <begin position="1"/>
        <end position="23"/>
    </location>
</feature>
<evidence type="ECO:0000256" key="2">
    <source>
        <dbReference type="ARBA" id="ARBA00022679"/>
    </source>
</evidence>
<dbReference type="OMA" id="NDAHMCT"/>
<feature type="compositionally biased region" description="Polar residues" evidence="12">
    <location>
        <begin position="1"/>
        <end position="11"/>
    </location>
</feature>
<dbReference type="GO" id="GO:0019706">
    <property type="term" value="F:protein-cysteine S-palmitoyltransferase activity"/>
    <property type="evidence" value="ECO:0007669"/>
    <property type="project" value="UniProtKB-EC"/>
</dbReference>
<dbReference type="AlphaFoldDB" id="A0A0L0H987"/>
<gene>
    <name evidence="14" type="ORF">SPPG_07424</name>
</gene>
<keyword evidence="4 11" id="KW-1133">Transmembrane helix</keyword>
<evidence type="ECO:0000313" key="14">
    <source>
        <dbReference type="EMBL" id="KNC97509.1"/>
    </source>
</evidence>
<organism evidence="14 15">
    <name type="scientific">Spizellomyces punctatus (strain DAOM BR117)</name>
    <dbReference type="NCBI Taxonomy" id="645134"/>
    <lineage>
        <taxon>Eukaryota</taxon>
        <taxon>Fungi</taxon>
        <taxon>Fungi incertae sedis</taxon>
        <taxon>Chytridiomycota</taxon>
        <taxon>Chytridiomycota incertae sedis</taxon>
        <taxon>Chytridiomycetes</taxon>
        <taxon>Spizellomycetales</taxon>
        <taxon>Spizellomycetaceae</taxon>
        <taxon>Spizellomyces</taxon>
    </lineage>
</organism>
<evidence type="ECO:0000256" key="4">
    <source>
        <dbReference type="ARBA" id="ARBA00022989"/>
    </source>
</evidence>
<keyword evidence="8 11" id="KW-0012">Acyltransferase</keyword>
<dbReference type="STRING" id="645134.A0A0L0H987"/>
<feature type="transmembrane region" description="Helical" evidence="11">
    <location>
        <begin position="309"/>
        <end position="328"/>
    </location>
</feature>
<comment type="domain">
    <text evidence="11">The DHHC domain is required for palmitoyltransferase activity.</text>
</comment>
<dbReference type="VEuPathDB" id="FungiDB:SPPG_07424"/>
<dbReference type="eggNOG" id="KOG1311">
    <property type="taxonomic scope" value="Eukaryota"/>
</dbReference>
<dbReference type="PANTHER" id="PTHR22883">
    <property type="entry name" value="ZINC FINGER DHHC DOMAIN CONTAINING PROTEIN"/>
    <property type="match status" value="1"/>
</dbReference>
<dbReference type="EC" id="2.3.1.225" evidence="11"/>